<proteinExistence type="predicted"/>
<reference evidence="2" key="1">
    <citation type="submission" date="2022-01" db="EMBL/GenBank/DDBJ databases">
        <title>Comparative genomics reveals a dynamic genome evolution in the ectomycorrhizal milk-cap (Lactarius) mushrooms.</title>
        <authorList>
            <consortium name="DOE Joint Genome Institute"/>
            <person name="Lebreton A."/>
            <person name="Tang N."/>
            <person name="Kuo A."/>
            <person name="LaButti K."/>
            <person name="Drula E."/>
            <person name="Barry K."/>
            <person name="Clum A."/>
            <person name="Lipzen A."/>
            <person name="Mousain D."/>
            <person name="Ng V."/>
            <person name="Wang R."/>
            <person name="Wang X."/>
            <person name="Dai Y."/>
            <person name="Henrissat B."/>
            <person name="Grigoriev I.V."/>
            <person name="Guerin-Laguette A."/>
            <person name="Yu F."/>
            <person name="Martin F.M."/>
        </authorList>
    </citation>
    <scope>NUCLEOTIDE SEQUENCE</scope>
    <source>
        <strain evidence="2">QP</strain>
    </source>
</reference>
<sequence length="407" mass="44036">MREEMAPPCVIECGYQLTALIRATNNNDIDNGLSSWIGRCCKRKRVQAQSTAEAVPRPAEIPTPQTHSVSDAPASIRQVSQKPTQSTHRDDQTGNTTSRDGVATPLKPDGGHPTRDLGFLNPQTPTEPPTTTLVRLTVQQPTTISLDMAAAQPERSRTMLPLPSTSHAASLSGNVTDSRPAHLREISLPLARTPPSQPAGPTYVRAHSRSFKRTSASGSVGPDLANSEPMDIDTDPPTLDLRALSLSRAPGPSKTPTPSSVFSFNNKTASRPHSPPPPSSPRPAAGDDDEIEYLYGPPSVHAPLPPREPSPRSLQPLAAPVPTEPRLLPVLAASDPRMLATLERHERREAERPRRGMRKPQAVERAGVRRGGFVLVADHRTEHARPTEPCREPRGVFASYFFARSSA</sequence>
<evidence type="ECO:0000313" key="2">
    <source>
        <dbReference type="EMBL" id="KAH8989137.1"/>
    </source>
</evidence>
<dbReference type="AlphaFoldDB" id="A0AAD4QCQ0"/>
<dbReference type="EMBL" id="JAKELL010000039">
    <property type="protein sequence ID" value="KAH8989137.1"/>
    <property type="molecule type" value="Genomic_DNA"/>
</dbReference>
<comment type="caution">
    <text evidence="2">The sequence shown here is derived from an EMBL/GenBank/DDBJ whole genome shotgun (WGS) entry which is preliminary data.</text>
</comment>
<feature type="region of interest" description="Disordered" evidence="1">
    <location>
        <begin position="189"/>
        <end position="322"/>
    </location>
</feature>
<evidence type="ECO:0000313" key="3">
    <source>
        <dbReference type="Proteomes" id="UP001201163"/>
    </source>
</evidence>
<feature type="region of interest" description="Disordered" evidence="1">
    <location>
        <begin position="49"/>
        <end position="130"/>
    </location>
</feature>
<feature type="compositionally biased region" description="Polar residues" evidence="1">
    <location>
        <begin position="77"/>
        <end position="86"/>
    </location>
</feature>
<evidence type="ECO:0000256" key="1">
    <source>
        <dbReference type="SAM" id="MobiDB-lite"/>
    </source>
</evidence>
<dbReference type="Proteomes" id="UP001201163">
    <property type="component" value="Unassembled WGS sequence"/>
</dbReference>
<feature type="compositionally biased region" description="Basic and acidic residues" evidence="1">
    <location>
        <begin position="344"/>
        <end position="354"/>
    </location>
</feature>
<organism evidence="2 3">
    <name type="scientific">Lactarius akahatsu</name>
    <dbReference type="NCBI Taxonomy" id="416441"/>
    <lineage>
        <taxon>Eukaryota</taxon>
        <taxon>Fungi</taxon>
        <taxon>Dikarya</taxon>
        <taxon>Basidiomycota</taxon>
        <taxon>Agaricomycotina</taxon>
        <taxon>Agaricomycetes</taxon>
        <taxon>Russulales</taxon>
        <taxon>Russulaceae</taxon>
        <taxon>Lactarius</taxon>
    </lineage>
</organism>
<keyword evidence="3" id="KW-1185">Reference proteome</keyword>
<protein>
    <submittedName>
        <fullName evidence="2">Uncharacterized protein</fullName>
    </submittedName>
</protein>
<feature type="compositionally biased region" description="Polar residues" evidence="1">
    <location>
        <begin position="254"/>
        <end position="269"/>
    </location>
</feature>
<feature type="region of interest" description="Disordered" evidence="1">
    <location>
        <begin position="344"/>
        <end position="366"/>
    </location>
</feature>
<gene>
    <name evidence="2" type="ORF">EDB92DRAFT_910027</name>
</gene>
<accession>A0AAD4QCQ0</accession>
<name>A0AAD4QCQ0_9AGAM</name>